<dbReference type="InterPro" id="IPR006944">
    <property type="entry name" value="Phage/GTA_portal"/>
</dbReference>
<proteinExistence type="predicted"/>
<reference evidence="5" key="1">
    <citation type="submission" date="2017-06" db="EMBL/GenBank/DDBJ databases">
        <title>Novel phages from South African skin metaviromes.</title>
        <authorList>
            <person name="van Zyl L.J."/>
            <person name="Abrahams Y."/>
            <person name="Stander E.A."/>
            <person name="Kirby B.M."/>
            <person name="Clavaud C."/>
            <person name="Farcet C."/>
            <person name="Breton L."/>
            <person name="Trindade M.I."/>
        </authorList>
    </citation>
    <scope>NUCLEOTIDE SEQUENCE</scope>
</reference>
<dbReference type="NCBIfam" id="TIGR01537">
    <property type="entry name" value="portal_HK97"/>
    <property type="match status" value="1"/>
</dbReference>
<dbReference type="EMBL" id="MF417940">
    <property type="protein sequence ID" value="ASN72058.1"/>
    <property type="molecule type" value="Genomic_DNA"/>
</dbReference>
<name>A0A2H4JGQ4_9CAUD</name>
<feature type="region of interest" description="Disordered" evidence="4">
    <location>
        <begin position="388"/>
        <end position="410"/>
    </location>
</feature>
<evidence type="ECO:0000256" key="1">
    <source>
        <dbReference type="ARBA" id="ARBA00022950"/>
    </source>
</evidence>
<sequence>MTFFQSLGSSKLSYDDYVSSVLSGNSSPEYTGISALKNSDVLTAVSIIAGDVARFPLLKKDLMGNIEQDEDMNYLLNVKSTSNTSARQWKFAMTVNTILTGNSFSRILRDPINGKPLEFQFFRPSETTVEETDDHELIYTFRDRLNGREIRCGADEVIHWKFFSHDTILGRSPLLSLGDEISLQNGGLNTLIKFFRDGFSSGILKLKGAQLSAEARQKARMEFEKMREGSTGGSPLVFDDTQEYTPLEIDTNVLQLITSNNFSTAQIAKALRVPSFKLGVNSPNQSVAQLTEDYVTNDLPFYFDAITSELALKVFDNEERRKYRVEFDTRSVTGRNVDEIVKLVNNQILTPNQALIELGKERSTDPNMDRYQSSLNYVFLDKKEEYQSMKGGETKDAKENQDERSTDSKQ</sequence>
<evidence type="ECO:0000256" key="4">
    <source>
        <dbReference type="SAM" id="MobiDB-lite"/>
    </source>
</evidence>
<organism evidence="5">
    <name type="scientific">uncultured Caudovirales phage</name>
    <dbReference type="NCBI Taxonomy" id="2100421"/>
    <lineage>
        <taxon>Viruses</taxon>
        <taxon>Duplodnaviria</taxon>
        <taxon>Heunggongvirae</taxon>
        <taxon>Uroviricota</taxon>
        <taxon>Caudoviricetes</taxon>
        <taxon>Peduoviridae</taxon>
        <taxon>Maltschvirus</taxon>
        <taxon>Maltschvirus maltsch</taxon>
    </lineage>
</organism>
<keyword evidence="1" id="KW-0118">Viral capsid assembly</keyword>
<keyword evidence="3" id="KW-0231">Viral genome packaging</keyword>
<dbReference type="Pfam" id="PF04860">
    <property type="entry name" value="Phage_portal"/>
    <property type="match status" value="1"/>
</dbReference>
<evidence type="ECO:0000256" key="2">
    <source>
        <dbReference type="ARBA" id="ARBA00023009"/>
    </source>
</evidence>
<keyword evidence="2" id="KW-1160">Virus entry into host cell</keyword>
<evidence type="ECO:0008006" key="6">
    <source>
        <dbReference type="Google" id="ProtNLM"/>
    </source>
</evidence>
<keyword evidence="1" id="KW-1188">Viral release from host cell</keyword>
<keyword evidence="2" id="KW-1171">Viral genome ejection through host cell envelope</keyword>
<gene>
    <name evidence="5" type="ORF">3S8_20</name>
</gene>
<dbReference type="InterPro" id="IPR006427">
    <property type="entry name" value="Portal_HK97"/>
</dbReference>
<evidence type="ECO:0000313" key="5">
    <source>
        <dbReference type="EMBL" id="ASN72058.1"/>
    </source>
</evidence>
<evidence type="ECO:0000256" key="3">
    <source>
        <dbReference type="ARBA" id="ARBA00023219"/>
    </source>
</evidence>
<keyword evidence="2" id="KW-1162">Viral penetration into host cytoplasm</keyword>
<protein>
    <recommendedName>
        <fullName evidence="6">Portal protein</fullName>
    </recommendedName>
</protein>
<accession>A0A2H4JGQ4</accession>